<dbReference type="OrthoDB" id="361944at2"/>
<dbReference type="KEGG" id="pstg:E8M01_14380"/>
<accession>A0A4D7B2M1</accession>
<evidence type="ECO:0008006" key="4">
    <source>
        <dbReference type="Google" id="ProtNLM"/>
    </source>
</evidence>
<reference evidence="2 3" key="1">
    <citation type="submission" date="2019-04" db="EMBL/GenBank/DDBJ databases">
        <title>Phreatobacter aquaticus sp. nov.</title>
        <authorList>
            <person name="Choi A."/>
        </authorList>
    </citation>
    <scope>NUCLEOTIDE SEQUENCE [LARGE SCALE GENOMIC DNA]</scope>
    <source>
        <strain evidence="2 3">KCTC 52518</strain>
    </source>
</reference>
<gene>
    <name evidence="2" type="ORF">E8M01_14380</name>
</gene>
<dbReference type="AlphaFoldDB" id="A0A4D7B2M1"/>
<evidence type="ECO:0000313" key="3">
    <source>
        <dbReference type="Proteomes" id="UP000298781"/>
    </source>
</evidence>
<protein>
    <recommendedName>
        <fullName evidence="4">BrnA antitoxin family protein</fullName>
    </recommendedName>
</protein>
<dbReference type="Pfam" id="PF14384">
    <property type="entry name" value="BrnA_antitoxin"/>
    <property type="match status" value="1"/>
</dbReference>
<evidence type="ECO:0000256" key="1">
    <source>
        <dbReference type="SAM" id="MobiDB-lite"/>
    </source>
</evidence>
<sequence length="97" mass="10740">MTKGKAFKPGQGYSQQDWDEVSDSPELTEAEIRAARPFAEAFPDLAESVRRTRGPQKAPVKRLVSLRLSQDVIDRFKAAGPGWQSRIDDALRKAAGL</sequence>
<name>A0A4D7B2M1_9HYPH</name>
<dbReference type="InterPro" id="IPR025528">
    <property type="entry name" value="BrnA_antitoxin"/>
</dbReference>
<keyword evidence="3" id="KW-1185">Reference proteome</keyword>
<feature type="region of interest" description="Disordered" evidence="1">
    <location>
        <begin position="1"/>
        <end position="25"/>
    </location>
</feature>
<evidence type="ECO:0000313" key="2">
    <source>
        <dbReference type="EMBL" id="QCI65293.1"/>
    </source>
</evidence>
<organism evidence="2 3">
    <name type="scientific">Phreatobacter stygius</name>
    <dbReference type="NCBI Taxonomy" id="1940610"/>
    <lineage>
        <taxon>Bacteria</taxon>
        <taxon>Pseudomonadati</taxon>
        <taxon>Pseudomonadota</taxon>
        <taxon>Alphaproteobacteria</taxon>
        <taxon>Hyphomicrobiales</taxon>
        <taxon>Phreatobacteraceae</taxon>
        <taxon>Phreatobacter</taxon>
    </lineage>
</organism>
<dbReference type="RefSeq" id="WP_136960740.1">
    <property type="nucleotide sequence ID" value="NZ_CP039690.1"/>
</dbReference>
<dbReference type="Proteomes" id="UP000298781">
    <property type="component" value="Chromosome"/>
</dbReference>
<proteinExistence type="predicted"/>
<dbReference type="EMBL" id="CP039690">
    <property type="protein sequence ID" value="QCI65293.1"/>
    <property type="molecule type" value="Genomic_DNA"/>
</dbReference>